<feature type="transmembrane region" description="Helical" evidence="8">
    <location>
        <begin position="124"/>
        <end position="144"/>
    </location>
</feature>
<dbReference type="InterPro" id="IPR052192">
    <property type="entry name" value="Insect_Ionotropic_Sensory_Rcpt"/>
</dbReference>
<feature type="transmembrane region" description="Helical" evidence="8">
    <location>
        <begin position="73"/>
        <end position="91"/>
    </location>
</feature>
<name>A0A9N9WZU6_9DIPT</name>
<dbReference type="PANTHER" id="PTHR42643">
    <property type="entry name" value="IONOTROPIC RECEPTOR 20A-RELATED"/>
    <property type="match status" value="1"/>
</dbReference>
<protein>
    <recommendedName>
        <fullName evidence="11">Ionotropic receptor</fullName>
    </recommendedName>
</protein>
<evidence type="ECO:0000256" key="6">
    <source>
        <dbReference type="ARBA" id="ARBA00023170"/>
    </source>
</evidence>
<evidence type="ECO:0000256" key="8">
    <source>
        <dbReference type="SAM" id="Phobius"/>
    </source>
</evidence>
<sequence>MTIRLTIFDDVAYFGAIHHAHQMQLIINTALLFENNSPKLINYEKIGFCALVPIPPKVSTFRFLIIMPFDYRIWTPLVVSIAGSFIVWWLYRGRGAVDSHWLLLAEIYKLFFGQGFTLSRYNHFMLLTLMQLICWLMFVIGNAYESEITSCMIEPFNENRLESVADLLVSDYEIVTDQGFTFMLNNSDGFEALKSKIKMTDLQIIARFYAEIKQKRHVLIGMCDVLDVDLKRKFKNGLVSDHFYMLPEVILWDFVRLEAGYFNPYLERFQFYMDLSFQAGLPHMWKVFGELDRSRKSVTEESIMDSLGYEDLYQVYLVLIILHGVSVLVFFCEIFYHDCLRNIRGHQMLDCVRWVRKLFKKSKKSRQIIAVQPRN</sequence>
<evidence type="ECO:0000256" key="1">
    <source>
        <dbReference type="ARBA" id="ARBA00004651"/>
    </source>
</evidence>
<evidence type="ECO:0000313" key="9">
    <source>
        <dbReference type="EMBL" id="CAG9810338.1"/>
    </source>
</evidence>
<evidence type="ECO:0000256" key="7">
    <source>
        <dbReference type="ARBA" id="ARBA00023180"/>
    </source>
</evidence>
<evidence type="ECO:0000256" key="5">
    <source>
        <dbReference type="ARBA" id="ARBA00023136"/>
    </source>
</evidence>
<feature type="transmembrane region" description="Helical" evidence="8">
    <location>
        <begin position="313"/>
        <end position="336"/>
    </location>
</feature>
<dbReference type="OrthoDB" id="8195814at2759"/>
<dbReference type="EMBL" id="OU895880">
    <property type="protein sequence ID" value="CAG9810338.1"/>
    <property type="molecule type" value="Genomic_DNA"/>
</dbReference>
<gene>
    <name evidence="9" type="ORF">CHIRRI_LOCUS13154</name>
</gene>
<keyword evidence="2" id="KW-1003">Cell membrane</keyword>
<accession>A0A9N9WZU6</accession>
<keyword evidence="6" id="KW-0675">Receptor</keyword>
<dbReference type="GO" id="GO:0005886">
    <property type="term" value="C:plasma membrane"/>
    <property type="evidence" value="ECO:0007669"/>
    <property type="project" value="UniProtKB-SubCell"/>
</dbReference>
<dbReference type="AlphaFoldDB" id="A0A9N9WZU6"/>
<evidence type="ECO:0008006" key="11">
    <source>
        <dbReference type="Google" id="ProtNLM"/>
    </source>
</evidence>
<evidence type="ECO:0000256" key="4">
    <source>
        <dbReference type="ARBA" id="ARBA00022989"/>
    </source>
</evidence>
<comment type="subcellular location">
    <subcellularLocation>
        <location evidence="1">Cell membrane</location>
        <topology evidence="1">Multi-pass membrane protein</topology>
    </subcellularLocation>
</comment>
<keyword evidence="4 8" id="KW-1133">Transmembrane helix</keyword>
<keyword evidence="7" id="KW-0325">Glycoprotein</keyword>
<reference evidence="9" key="1">
    <citation type="submission" date="2022-01" db="EMBL/GenBank/DDBJ databases">
        <authorList>
            <person name="King R."/>
        </authorList>
    </citation>
    <scope>NUCLEOTIDE SEQUENCE</scope>
</reference>
<dbReference type="Proteomes" id="UP001153620">
    <property type="component" value="Chromosome 4"/>
</dbReference>
<reference evidence="9" key="2">
    <citation type="submission" date="2022-10" db="EMBL/GenBank/DDBJ databases">
        <authorList>
            <consortium name="ENA_rothamsted_submissions"/>
            <consortium name="culmorum"/>
            <person name="King R."/>
        </authorList>
    </citation>
    <scope>NUCLEOTIDE SEQUENCE</scope>
</reference>
<proteinExistence type="predicted"/>
<evidence type="ECO:0000256" key="3">
    <source>
        <dbReference type="ARBA" id="ARBA00022692"/>
    </source>
</evidence>
<dbReference type="PANTHER" id="PTHR42643:SF39">
    <property type="entry name" value="IONOTROPIC RECEPTOR 56A-RELATED"/>
    <property type="match status" value="1"/>
</dbReference>
<keyword evidence="10" id="KW-1185">Reference proteome</keyword>
<keyword evidence="3 8" id="KW-0812">Transmembrane</keyword>
<evidence type="ECO:0000256" key="2">
    <source>
        <dbReference type="ARBA" id="ARBA00022475"/>
    </source>
</evidence>
<keyword evidence="5 8" id="KW-0472">Membrane</keyword>
<evidence type="ECO:0000313" key="10">
    <source>
        <dbReference type="Proteomes" id="UP001153620"/>
    </source>
</evidence>
<organism evidence="9 10">
    <name type="scientific">Chironomus riparius</name>
    <dbReference type="NCBI Taxonomy" id="315576"/>
    <lineage>
        <taxon>Eukaryota</taxon>
        <taxon>Metazoa</taxon>
        <taxon>Ecdysozoa</taxon>
        <taxon>Arthropoda</taxon>
        <taxon>Hexapoda</taxon>
        <taxon>Insecta</taxon>
        <taxon>Pterygota</taxon>
        <taxon>Neoptera</taxon>
        <taxon>Endopterygota</taxon>
        <taxon>Diptera</taxon>
        <taxon>Nematocera</taxon>
        <taxon>Chironomoidea</taxon>
        <taxon>Chironomidae</taxon>
        <taxon>Chironominae</taxon>
        <taxon>Chironomus</taxon>
    </lineage>
</organism>